<protein>
    <submittedName>
        <fullName evidence="1">Uncharacterized protein</fullName>
    </submittedName>
</protein>
<sequence>MVMVVTPDCDVMVEVMSTVMVITASWVGEGVGGVAQAKVKYKGALWCRLWCCVGRRGVEVFMLGLWMILGRGWERGTGRVGSAGRVGAGGREGWARLGWVGAGRGRAGRVGAGRNML</sequence>
<gene>
    <name evidence="1" type="ORF">E2C01_024245</name>
</gene>
<evidence type="ECO:0000313" key="1">
    <source>
        <dbReference type="EMBL" id="MPC30973.1"/>
    </source>
</evidence>
<reference evidence="1 2" key="1">
    <citation type="submission" date="2019-05" db="EMBL/GenBank/DDBJ databases">
        <title>Another draft genome of Portunus trituberculatus and its Hox gene families provides insights of decapod evolution.</title>
        <authorList>
            <person name="Jeong J.-H."/>
            <person name="Song I."/>
            <person name="Kim S."/>
            <person name="Choi T."/>
            <person name="Kim D."/>
            <person name="Ryu S."/>
            <person name="Kim W."/>
        </authorList>
    </citation>
    <scope>NUCLEOTIDE SEQUENCE [LARGE SCALE GENOMIC DNA]</scope>
    <source>
        <tissue evidence="1">Muscle</tissue>
    </source>
</reference>
<accession>A0A5B7EDB5</accession>
<keyword evidence="2" id="KW-1185">Reference proteome</keyword>
<dbReference type="AlphaFoldDB" id="A0A5B7EDB5"/>
<evidence type="ECO:0000313" key="2">
    <source>
        <dbReference type="Proteomes" id="UP000324222"/>
    </source>
</evidence>
<dbReference type="EMBL" id="VSRR010002346">
    <property type="protein sequence ID" value="MPC30973.1"/>
    <property type="molecule type" value="Genomic_DNA"/>
</dbReference>
<comment type="caution">
    <text evidence="1">The sequence shown here is derived from an EMBL/GenBank/DDBJ whole genome shotgun (WGS) entry which is preliminary data.</text>
</comment>
<name>A0A5B7EDB5_PORTR</name>
<proteinExistence type="predicted"/>
<dbReference type="Proteomes" id="UP000324222">
    <property type="component" value="Unassembled WGS sequence"/>
</dbReference>
<organism evidence="1 2">
    <name type="scientific">Portunus trituberculatus</name>
    <name type="common">Swimming crab</name>
    <name type="synonym">Neptunus trituberculatus</name>
    <dbReference type="NCBI Taxonomy" id="210409"/>
    <lineage>
        <taxon>Eukaryota</taxon>
        <taxon>Metazoa</taxon>
        <taxon>Ecdysozoa</taxon>
        <taxon>Arthropoda</taxon>
        <taxon>Crustacea</taxon>
        <taxon>Multicrustacea</taxon>
        <taxon>Malacostraca</taxon>
        <taxon>Eumalacostraca</taxon>
        <taxon>Eucarida</taxon>
        <taxon>Decapoda</taxon>
        <taxon>Pleocyemata</taxon>
        <taxon>Brachyura</taxon>
        <taxon>Eubrachyura</taxon>
        <taxon>Portunoidea</taxon>
        <taxon>Portunidae</taxon>
        <taxon>Portuninae</taxon>
        <taxon>Portunus</taxon>
    </lineage>
</organism>